<evidence type="ECO:0000313" key="3">
    <source>
        <dbReference type="Proteomes" id="UP000053586"/>
    </source>
</evidence>
<evidence type="ECO:0000256" key="1">
    <source>
        <dbReference type="SAM" id="SignalP"/>
    </source>
</evidence>
<dbReference type="PANTHER" id="PTHR40590:SF1">
    <property type="entry name" value="CYTOPLASMIC PROTEIN"/>
    <property type="match status" value="1"/>
</dbReference>
<reference evidence="2 3" key="1">
    <citation type="journal article" date="2012" name="J. Bacteriol.">
        <title>Genome sequence of proteorhodopsin-containing sea ice bacterium Glaciecola punicea ACAM 611T.</title>
        <authorList>
            <person name="Qin Q.-L."/>
            <person name="Xie B.-B."/>
            <person name="Shu Y.-L."/>
            <person name="Rong J.-C."/>
            <person name="Zhao D.-L."/>
            <person name="Zhang X.-Y."/>
            <person name="Chen X.-L."/>
            <person name="Zhou B.-C."/>
            <person name="Zhanga Y.-Z."/>
        </authorList>
    </citation>
    <scope>NUCLEOTIDE SEQUENCE [LARGE SCALE GENOMIC DNA]</scope>
    <source>
        <strain evidence="2 3">ACAM 611</strain>
    </source>
</reference>
<dbReference type="EMBL" id="BAET01000031">
    <property type="protein sequence ID" value="GAB56696.1"/>
    <property type="molecule type" value="Genomic_DNA"/>
</dbReference>
<dbReference type="eggNOG" id="COG3735">
    <property type="taxonomic scope" value="Bacteria"/>
</dbReference>
<evidence type="ECO:0008006" key="4">
    <source>
        <dbReference type="Google" id="ProtNLM"/>
    </source>
</evidence>
<dbReference type="RefSeq" id="WP_006007126.1">
    <property type="nucleotide sequence ID" value="NZ_BAET01000031.1"/>
</dbReference>
<dbReference type="InterPro" id="IPR002816">
    <property type="entry name" value="TraB/PrgY/GumN_fam"/>
</dbReference>
<dbReference type="InterPro" id="IPR047111">
    <property type="entry name" value="YbaP-like"/>
</dbReference>
<dbReference type="STRING" id="56804.BAE46_04670"/>
<evidence type="ECO:0000313" key="2">
    <source>
        <dbReference type="EMBL" id="GAB56696.1"/>
    </source>
</evidence>
<dbReference type="Pfam" id="PF01963">
    <property type="entry name" value="TraB_PrgY_gumN"/>
    <property type="match status" value="1"/>
</dbReference>
<protein>
    <recommendedName>
        <fullName evidence="4">GumN protein</fullName>
    </recommendedName>
</protein>
<keyword evidence="3" id="KW-1185">Reference proteome</keyword>
<sequence length="289" mass="32390">MTKSFLPTLVCLCSFVLVLSTSVVSAPVFKVSKDGETIYIGGTFHLLTEGDYPLPEAFEKAYEQADELYFETDINALKTPEFQRKSLGVLLYQDGSTLQSGLNATTYARFVEYAKSRQLDPMQLNALNPTGVMFTITIMEYQARGFVAQGVDKYYFEKAEADNKTIGWFETPDQQLAIIDSFDDEEPNALINYTLDEIENFDAVVKPLHESWRSGDMETLTALGIDSFEGYPDVYDALLVQRNNSWMTKIEAMFGDEGTEFILVGALHLPGEDGVLTQLTNKGYTVEKL</sequence>
<proteinExistence type="predicted"/>
<reference evidence="2 3" key="2">
    <citation type="journal article" date="2017" name="Antonie Van Leeuwenhoek">
        <title>Rhizobium rhizosphaerae sp. nov., a novel species isolated from rice rhizosphere.</title>
        <authorList>
            <person name="Zhao J.J."/>
            <person name="Zhang J."/>
            <person name="Zhang R.J."/>
            <person name="Zhang C.W."/>
            <person name="Yin H.Q."/>
            <person name="Zhang X.X."/>
        </authorList>
    </citation>
    <scope>NUCLEOTIDE SEQUENCE [LARGE SCALE GENOMIC DNA]</scope>
    <source>
        <strain evidence="2 3">ACAM 611</strain>
    </source>
</reference>
<keyword evidence="1" id="KW-0732">Signal</keyword>
<organism evidence="2 3">
    <name type="scientific">Glaciecola punicea ACAM 611</name>
    <dbReference type="NCBI Taxonomy" id="1121923"/>
    <lineage>
        <taxon>Bacteria</taxon>
        <taxon>Pseudomonadati</taxon>
        <taxon>Pseudomonadota</taxon>
        <taxon>Gammaproteobacteria</taxon>
        <taxon>Alteromonadales</taxon>
        <taxon>Alteromonadaceae</taxon>
        <taxon>Glaciecola</taxon>
    </lineage>
</organism>
<dbReference type="AlphaFoldDB" id="H5TEG9"/>
<feature type="signal peptide" evidence="1">
    <location>
        <begin position="1"/>
        <end position="26"/>
    </location>
</feature>
<dbReference type="Proteomes" id="UP000053586">
    <property type="component" value="Unassembled WGS sequence"/>
</dbReference>
<gene>
    <name evidence="2" type="ORF">GPUN_2581</name>
</gene>
<comment type="caution">
    <text evidence="2">The sequence shown here is derived from an EMBL/GenBank/DDBJ whole genome shotgun (WGS) entry which is preliminary data.</text>
</comment>
<dbReference type="PANTHER" id="PTHR40590">
    <property type="entry name" value="CYTOPLASMIC PROTEIN-RELATED"/>
    <property type="match status" value="1"/>
</dbReference>
<feature type="chain" id="PRO_5003599047" description="GumN protein" evidence="1">
    <location>
        <begin position="27"/>
        <end position="289"/>
    </location>
</feature>
<dbReference type="OrthoDB" id="357294at2"/>
<name>H5TEG9_9ALTE</name>
<dbReference type="CDD" id="cd14789">
    <property type="entry name" value="Tiki"/>
    <property type="match status" value="1"/>
</dbReference>
<accession>H5TEG9</accession>